<sequence length="154" mass="17747">MSFLTISFGLGTTEYLTGTWPLKFPPPFTLPTEVKELTISIALDALIFACELDSHVCKVNTSALRDMYIKVPEAVRIGDTVTLSCDYDLEQVALYTIKWYRYDEEFYRYVPKESPPSRVFPMEHITVDLLETVILPERNISELSERATSPHERY</sequence>
<proteinExistence type="predicted"/>
<dbReference type="Proteomes" id="UP001056778">
    <property type="component" value="Chromosome 2"/>
</dbReference>
<evidence type="ECO:0000313" key="1">
    <source>
        <dbReference type="EMBL" id="KAI4469094.1"/>
    </source>
</evidence>
<dbReference type="EMBL" id="CM043016">
    <property type="protein sequence ID" value="KAI4469094.1"/>
    <property type="molecule type" value="Genomic_DNA"/>
</dbReference>
<accession>A0ACB9TQM5</accession>
<organism evidence="1 2">
    <name type="scientific">Holotrichia oblita</name>
    <name type="common">Chafer beetle</name>
    <dbReference type="NCBI Taxonomy" id="644536"/>
    <lineage>
        <taxon>Eukaryota</taxon>
        <taxon>Metazoa</taxon>
        <taxon>Ecdysozoa</taxon>
        <taxon>Arthropoda</taxon>
        <taxon>Hexapoda</taxon>
        <taxon>Insecta</taxon>
        <taxon>Pterygota</taxon>
        <taxon>Neoptera</taxon>
        <taxon>Endopterygota</taxon>
        <taxon>Coleoptera</taxon>
        <taxon>Polyphaga</taxon>
        <taxon>Scarabaeiformia</taxon>
        <taxon>Scarabaeidae</taxon>
        <taxon>Melolonthinae</taxon>
        <taxon>Holotrichia</taxon>
    </lineage>
</organism>
<keyword evidence="2" id="KW-1185">Reference proteome</keyword>
<comment type="caution">
    <text evidence="1">The sequence shown here is derived from an EMBL/GenBank/DDBJ whole genome shotgun (WGS) entry which is preliminary data.</text>
</comment>
<reference evidence="1" key="1">
    <citation type="submission" date="2022-04" db="EMBL/GenBank/DDBJ databases">
        <title>Chromosome-scale genome assembly of Holotrichia oblita Faldermann.</title>
        <authorList>
            <person name="Rongchong L."/>
        </authorList>
    </citation>
    <scope>NUCLEOTIDE SEQUENCE</scope>
    <source>
        <strain evidence="1">81SQS9</strain>
    </source>
</reference>
<name>A0ACB9TQM5_HOLOL</name>
<gene>
    <name evidence="1" type="ORF">MML48_2g00011446</name>
</gene>
<evidence type="ECO:0000313" key="2">
    <source>
        <dbReference type="Proteomes" id="UP001056778"/>
    </source>
</evidence>
<protein>
    <submittedName>
        <fullName evidence="1">Beat protein</fullName>
    </submittedName>
</protein>